<feature type="region of interest" description="Disordered" evidence="1">
    <location>
        <begin position="543"/>
        <end position="562"/>
    </location>
</feature>
<dbReference type="OMA" id="AMKSRLW"/>
<sequence>MFRQNGSPEDQRIKAEMAARNATIQAPHFRGPGVLDREERVDVTSKFQIGMMSSFIIAAQNGEFPGNRKTELPLWPVDDFKYFTQKYEEWAPSPYREIPNMAAPMGMGTLPGPSPPPFFRFSLAFGGMMDEMFDGVFDHLMTRPGESSHEQITARLSEKHVERSFKLLAEKLWFGLPPMPECHWKANRLDDEDKIEEALSVLQSVVDVFDYWRRPDIQGNLRATHNKVFIELDVFQDAMKALYAEKGEAPPEWSVSKLWQDFVKHQFDFMATQARHYLLNHLLVLHTHWKARLMRAIGNGRQINATQTTIRIDHFALLVLNKIQDLYLSAELLCRPRTDGFLMIYGVHPNFQNIDSPAPQLNAIYARLEEERMNHMKSIYNATIDAQIQARRAEGPMPDFMEPLNMVIDREWGHKRTQPEVENPPKLSMEPWVRQLSQESVEKFGFLIYRLSYGESEEEWAKTKEKVVKRIESGWEGVVGGEAVKRKAVVRWMDGRKVGIAEGDLDGARAHFKSATEPNTPNPIPKNLNLGTCLAITPQSLRSFTQAPPKTPSSSSSPTPQPFPGDFSPFIHIIDKEYTPDPEPSTTSASAPPPSRSAKKNLEGYKGTLLLPMHLVFPELYALKAGAGPVGMLEDLWAIGRSHPWGMYTGPTTGVTRRYWREMGTQGLAGVVVKAASEHAAAKGASGEDGSRE</sequence>
<dbReference type="RefSeq" id="XP_008082394.1">
    <property type="nucleotide sequence ID" value="XM_008084203.1"/>
</dbReference>
<evidence type="ECO:0000313" key="2">
    <source>
        <dbReference type="EMBL" id="EPE30983.1"/>
    </source>
</evidence>
<dbReference type="STRING" id="1116229.S3DX77"/>
<dbReference type="EMBL" id="KE145363">
    <property type="protein sequence ID" value="EPE30983.1"/>
    <property type="molecule type" value="Genomic_DNA"/>
</dbReference>
<dbReference type="eggNOG" id="ENOG502S44G">
    <property type="taxonomic scope" value="Eukaryota"/>
</dbReference>
<proteinExistence type="predicted"/>
<dbReference type="KEGG" id="glz:GLAREA_03950"/>
<dbReference type="OrthoDB" id="3437405at2759"/>
<reference evidence="2 3" key="1">
    <citation type="journal article" date="2013" name="BMC Genomics">
        <title>Genomics-driven discovery of the pneumocandin biosynthetic gene cluster in the fungus Glarea lozoyensis.</title>
        <authorList>
            <person name="Chen L."/>
            <person name="Yue Q."/>
            <person name="Zhang X."/>
            <person name="Xiang M."/>
            <person name="Wang C."/>
            <person name="Li S."/>
            <person name="Che Y."/>
            <person name="Ortiz-Lopez F.J."/>
            <person name="Bills G.F."/>
            <person name="Liu X."/>
            <person name="An Z."/>
        </authorList>
    </citation>
    <scope>NUCLEOTIDE SEQUENCE [LARGE SCALE GENOMIC DNA]</scope>
    <source>
        <strain evidence="3">ATCC 20868 / MF5171</strain>
    </source>
</reference>
<dbReference type="GeneID" id="19463005"/>
<dbReference type="Proteomes" id="UP000016922">
    <property type="component" value="Unassembled WGS sequence"/>
</dbReference>
<name>S3DX77_GLAL2</name>
<feature type="region of interest" description="Disordered" evidence="1">
    <location>
        <begin position="576"/>
        <end position="601"/>
    </location>
</feature>
<organism evidence="2 3">
    <name type="scientific">Glarea lozoyensis (strain ATCC 20868 / MF5171)</name>
    <dbReference type="NCBI Taxonomy" id="1116229"/>
    <lineage>
        <taxon>Eukaryota</taxon>
        <taxon>Fungi</taxon>
        <taxon>Dikarya</taxon>
        <taxon>Ascomycota</taxon>
        <taxon>Pezizomycotina</taxon>
        <taxon>Leotiomycetes</taxon>
        <taxon>Helotiales</taxon>
        <taxon>Helotiaceae</taxon>
        <taxon>Glarea</taxon>
    </lineage>
</organism>
<dbReference type="HOGENOM" id="CLU_020416_1_0_1"/>
<keyword evidence="3" id="KW-1185">Reference proteome</keyword>
<gene>
    <name evidence="2" type="ORF">GLAREA_03950</name>
</gene>
<evidence type="ECO:0000313" key="3">
    <source>
        <dbReference type="Proteomes" id="UP000016922"/>
    </source>
</evidence>
<accession>S3DX77</accession>
<dbReference type="AlphaFoldDB" id="S3DX77"/>
<protein>
    <submittedName>
        <fullName evidence="2">Uncharacterized protein</fullName>
    </submittedName>
</protein>
<evidence type="ECO:0000256" key="1">
    <source>
        <dbReference type="SAM" id="MobiDB-lite"/>
    </source>
</evidence>